<accession>A0A914PLL0</accession>
<feature type="chain" id="PRO_5037874451" evidence="2">
    <location>
        <begin position="22"/>
        <end position="410"/>
    </location>
</feature>
<keyword evidence="1" id="KW-0812">Transmembrane</keyword>
<dbReference type="WBParaSite" id="PDA_v2.g18859.t1">
    <property type="protein sequence ID" value="PDA_v2.g18859.t1"/>
    <property type="gene ID" value="PDA_v2.g18859"/>
</dbReference>
<keyword evidence="1" id="KW-1133">Transmembrane helix</keyword>
<keyword evidence="1" id="KW-0472">Membrane</keyword>
<feature type="signal peptide" evidence="2">
    <location>
        <begin position="1"/>
        <end position="21"/>
    </location>
</feature>
<dbReference type="AlphaFoldDB" id="A0A914PLL0"/>
<evidence type="ECO:0000313" key="4">
    <source>
        <dbReference type="WBParaSite" id="PDA_v2.g18859.t1"/>
    </source>
</evidence>
<organism evidence="3 4">
    <name type="scientific">Panagrolaimus davidi</name>
    <dbReference type="NCBI Taxonomy" id="227884"/>
    <lineage>
        <taxon>Eukaryota</taxon>
        <taxon>Metazoa</taxon>
        <taxon>Ecdysozoa</taxon>
        <taxon>Nematoda</taxon>
        <taxon>Chromadorea</taxon>
        <taxon>Rhabditida</taxon>
        <taxon>Tylenchina</taxon>
        <taxon>Panagrolaimomorpha</taxon>
        <taxon>Panagrolaimoidea</taxon>
        <taxon>Panagrolaimidae</taxon>
        <taxon>Panagrolaimus</taxon>
    </lineage>
</organism>
<evidence type="ECO:0000313" key="3">
    <source>
        <dbReference type="Proteomes" id="UP000887578"/>
    </source>
</evidence>
<keyword evidence="2" id="KW-0732">Signal</keyword>
<keyword evidence="3" id="KW-1185">Reference proteome</keyword>
<evidence type="ECO:0000256" key="2">
    <source>
        <dbReference type="SAM" id="SignalP"/>
    </source>
</evidence>
<evidence type="ECO:0000256" key="1">
    <source>
        <dbReference type="SAM" id="Phobius"/>
    </source>
</evidence>
<dbReference type="Proteomes" id="UP000887578">
    <property type="component" value="Unplaced"/>
</dbReference>
<reference evidence="4" key="1">
    <citation type="submission" date="2022-11" db="UniProtKB">
        <authorList>
            <consortium name="WormBaseParasite"/>
        </authorList>
    </citation>
    <scope>IDENTIFICATION</scope>
</reference>
<name>A0A914PLL0_9BILA</name>
<sequence length="410" mass="46741">MRWKVAAFFCFVLFFGSGIYGQNVGNKRDAADGGGDGECDMQDDDGRVFIVGEEPLLFWIEVRPRLTIDFDFYSFGIVKQDVKMFFEPYGNESCLTKYDNVGEYQEYRKLSECQCQPFVQDNEKYVPFKVWTEGGPVIIILLNYIYGPYVSEEQYEKMITNECLNKEFLLDNYVDFDYTDLSTPPLNNTETGLIEEMNENIPFHNFNGTDFVSLSNPVTVFWLKIKDSEPEHFLIIETENGEMIQKTFKIGLEVNGRDPEKHVQILSNGVKINLENELCIPEYRFVGFVRYIITVNETGLLKASFYDSKSGENMKLYYLEEEETGIPIVAVNETNFERLLLELTNVTTTTATTTTTTTSKHVPLTKNGETKKTLALSTVAAAKSFDDKSSAVAVVSLSYLISVFIILLFL</sequence>
<feature type="transmembrane region" description="Helical" evidence="1">
    <location>
        <begin position="391"/>
        <end position="409"/>
    </location>
</feature>
<proteinExistence type="predicted"/>
<protein>
    <submittedName>
        <fullName evidence="4">Uncharacterized protein</fullName>
    </submittedName>
</protein>